<keyword evidence="4" id="KW-0479">Metal-binding</keyword>
<dbReference type="GO" id="GO:0006589">
    <property type="term" value="P:octopamine biosynthetic process"/>
    <property type="evidence" value="ECO:0007669"/>
    <property type="project" value="TreeGrafter"/>
</dbReference>
<keyword evidence="9" id="KW-0472">Membrane</keyword>
<evidence type="ECO:0000256" key="4">
    <source>
        <dbReference type="ARBA" id="ARBA00022723"/>
    </source>
</evidence>
<dbReference type="CDD" id="cd09631">
    <property type="entry name" value="DOMON_DOH"/>
    <property type="match status" value="1"/>
</dbReference>
<evidence type="ECO:0000256" key="6">
    <source>
        <dbReference type="ARBA" id="ARBA00023002"/>
    </source>
</evidence>
<evidence type="ECO:0000256" key="8">
    <source>
        <dbReference type="ARBA" id="ARBA00023033"/>
    </source>
</evidence>
<evidence type="ECO:0000256" key="10">
    <source>
        <dbReference type="ARBA" id="ARBA00023157"/>
    </source>
</evidence>
<evidence type="ECO:0000256" key="12">
    <source>
        <dbReference type="SAM" id="SignalP"/>
    </source>
</evidence>
<reference evidence="14" key="1">
    <citation type="journal article" date="2021" name="Genome Biol. Evol.">
        <title>A High-Quality Reference Genome for a Parasitic Bivalve with Doubly Uniparental Inheritance (Bivalvia: Unionida).</title>
        <authorList>
            <person name="Smith C.H."/>
        </authorList>
    </citation>
    <scope>NUCLEOTIDE SEQUENCE</scope>
    <source>
        <strain evidence="14">CHS0354</strain>
    </source>
</reference>
<dbReference type="GO" id="GO:0005507">
    <property type="term" value="F:copper ion binding"/>
    <property type="evidence" value="ECO:0007669"/>
    <property type="project" value="InterPro"/>
</dbReference>
<dbReference type="SMART" id="SM00664">
    <property type="entry name" value="DoH"/>
    <property type="match status" value="1"/>
</dbReference>
<dbReference type="FunFam" id="2.60.120.310:FF:000004">
    <property type="entry name" value="DBH-like monooxygenase protein 1"/>
    <property type="match status" value="1"/>
</dbReference>
<evidence type="ECO:0000259" key="13">
    <source>
        <dbReference type="PROSITE" id="PS50836"/>
    </source>
</evidence>
<gene>
    <name evidence="14" type="ORF">CHS0354_001845</name>
</gene>
<dbReference type="GO" id="GO:0005615">
    <property type="term" value="C:extracellular space"/>
    <property type="evidence" value="ECO:0007669"/>
    <property type="project" value="TreeGrafter"/>
</dbReference>
<dbReference type="EMBL" id="JAEAOA010000175">
    <property type="protein sequence ID" value="KAK3586461.1"/>
    <property type="molecule type" value="Genomic_DNA"/>
</dbReference>
<dbReference type="PANTHER" id="PTHR10157:SF23">
    <property type="entry name" value="MOXD1 HOMOLOG 1"/>
    <property type="match status" value="1"/>
</dbReference>
<accession>A0AAE0S6V1</accession>
<dbReference type="Gene3D" id="2.60.120.310">
    <property type="entry name" value="Copper type II, ascorbate-dependent monooxygenase, N-terminal domain"/>
    <property type="match status" value="1"/>
</dbReference>
<keyword evidence="15" id="KW-1185">Reference proteome</keyword>
<dbReference type="InterPro" id="IPR028460">
    <property type="entry name" value="Tbh/DBH"/>
</dbReference>
<evidence type="ECO:0000256" key="2">
    <source>
        <dbReference type="ARBA" id="ARBA00004370"/>
    </source>
</evidence>
<dbReference type="SUPFAM" id="SSF49344">
    <property type="entry name" value="CBD9-like"/>
    <property type="match status" value="1"/>
</dbReference>
<dbReference type="GO" id="GO:0004500">
    <property type="term" value="F:dopamine beta-monooxygenase activity"/>
    <property type="evidence" value="ECO:0007669"/>
    <property type="project" value="InterPro"/>
</dbReference>
<dbReference type="Pfam" id="PF03712">
    <property type="entry name" value="Cu2_monoox_C"/>
    <property type="match status" value="1"/>
</dbReference>
<comment type="subcellular location">
    <subcellularLocation>
        <location evidence="2">Membrane</location>
    </subcellularLocation>
</comment>
<reference evidence="14" key="3">
    <citation type="submission" date="2023-05" db="EMBL/GenBank/DDBJ databases">
        <authorList>
            <person name="Smith C.H."/>
        </authorList>
    </citation>
    <scope>NUCLEOTIDE SEQUENCE</scope>
    <source>
        <strain evidence="14">CHS0354</strain>
        <tissue evidence="14">Mantle</tissue>
    </source>
</reference>
<protein>
    <recommendedName>
        <fullName evidence="13">DOMON domain-containing protein</fullName>
    </recommendedName>
</protein>
<feature type="chain" id="PRO_5042096486" description="DOMON domain-containing protein" evidence="12">
    <location>
        <begin position="21"/>
        <end position="570"/>
    </location>
</feature>
<dbReference type="InterPro" id="IPR014784">
    <property type="entry name" value="Cu2_ascorb_mOase-like_C"/>
</dbReference>
<evidence type="ECO:0000256" key="9">
    <source>
        <dbReference type="ARBA" id="ARBA00023136"/>
    </source>
</evidence>
<proteinExistence type="inferred from homology"/>
<dbReference type="PROSITE" id="PS50836">
    <property type="entry name" value="DOMON"/>
    <property type="match status" value="1"/>
</dbReference>
<dbReference type="InterPro" id="IPR036939">
    <property type="entry name" value="Cu2_ascorb_mOase_N_sf"/>
</dbReference>
<evidence type="ECO:0000256" key="3">
    <source>
        <dbReference type="ARBA" id="ARBA00010676"/>
    </source>
</evidence>
<keyword evidence="6" id="KW-0560">Oxidoreductase</keyword>
<dbReference type="PANTHER" id="PTHR10157">
    <property type="entry name" value="DOPAMINE BETA HYDROXYLASE RELATED"/>
    <property type="match status" value="1"/>
</dbReference>
<evidence type="ECO:0000256" key="1">
    <source>
        <dbReference type="ARBA" id="ARBA00001973"/>
    </source>
</evidence>
<dbReference type="Gene3D" id="2.60.120.230">
    <property type="match status" value="1"/>
</dbReference>
<comment type="cofactor">
    <cofactor evidence="1">
        <name>Cu(2+)</name>
        <dbReference type="ChEBI" id="CHEBI:29036"/>
    </cofactor>
</comment>
<keyword evidence="10" id="KW-1015">Disulfide bond</keyword>
<dbReference type="Pfam" id="PF01082">
    <property type="entry name" value="Cu2_monooxygen"/>
    <property type="match status" value="1"/>
</dbReference>
<dbReference type="Proteomes" id="UP001195483">
    <property type="component" value="Unassembled WGS sequence"/>
</dbReference>
<dbReference type="InterPro" id="IPR008977">
    <property type="entry name" value="PHM/PNGase_F_dom_sf"/>
</dbReference>
<organism evidence="14 15">
    <name type="scientific">Potamilus streckersoni</name>
    <dbReference type="NCBI Taxonomy" id="2493646"/>
    <lineage>
        <taxon>Eukaryota</taxon>
        <taxon>Metazoa</taxon>
        <taxon>Spiralia</taxon>
        <taxon>Lophotrochozoa</taxon>
        <taxon>Mollusca</taxon>
        <taxon>Bivalvia</taxon>
        <taxon>Autobranchia</taxon>
        <taxon>Heteroconchia</taxon>
        <taxon>Palaeoheterodonta</taxon>
        <taxon>Unionida</taxon>
        <taxon>Unionoidea</taxon>
        <taxon>Unionidae</taxon>
        <taxon>Ambleminae</taxon>
        <taxon>Lampsilini</taxon>
        <taxon>Potamilus</taxon>
    </lineage>
</organism>
<evidence type="ECO:0000313" key="15">
    <source>
        <dbReference type="Proteomes" id="UP001195483"/>
    </source>
</evidence>
<evidence type="ECO:0000256" key="5">
    <source>
        <dbReference type="ARBA" id="ARBA00022729"/>
    </source>
</evidence>
<evidence type="ECO:0000313" key="14">
    <source>
        <dbReference type="EMBL" id="KAK3586461.1"/>
    </source>
</evidence>
<dbReference type="PRINTS" id="PR00767">
    <property type="entry name" value="DBMONOXGNASE"/>
</dbReference>
<comment type="similarity">
    <text evidence="3">Belongs to the copper type II ascorbate-dependent monooxygenase family.</text>
</comment>
<dbReference type="Pfam" id="PF03351">
    <property type="entry name" value="DOMON"/>
    <property type="match status" value="1"/>
</dbReference>
<dbReference type="SUPFAM" id="SSF49742">
    <property type="entry name" value="PHM/PNGase F"/>
    <property type="match status" value="2"/>
</dbReference>
<evidence type="ECO:0000256" key="11">
    <source>
        <dbReference type="ARBA" id="ARBA00023180"/>
    </source>
</evidence>
<dbReference type="InterPro" id="IPR000945">
    <property type="entry name" value="DBH-like"/>
</dbReference>
<dbReference type="InterPro" id="IPR045266">
    <property type="entry name" value="DOH_DOMON"/>
</dbReference>
<dbReference type="GO" id="GO:0042420">
    <property type="term" value="P:dopamine catabolic process"/>
    <property type="evidence" value="ECO:0007669"/>
    <property type="project" value="TreeGrafter"/>
</dbReference>
<name>A0AAE0S6V1_9BIVA</name>
<keyword evidence="8" id="KW-0503">Monooxygenase</keyword>
<dbReference type="GO" id="GO:0042421">
    <property type="term" value="P:norepinephrine biosynthetic process"/>
    <property type="evidence" value="ECO:0007669"/>
    <property type="project" value="TreeGrafter"/>
</dbReference>
<dbReference type="InterPro" id="IPR000323">
    <property type="entry name" value="Cu2_ascorb_mOase_N"/>
</dbReference>
<feature type="signal peptide" evidence="12">
    <location>
        <begin position="1"/>
        <end position="20"/>
    </location>
</feature>
<dbReference type="FunFam" id="2.60.40.1210:FF:000001">
    <property type="entry name" value="Monooxygenase, DBH-like 1, like"/>
    <property type="match status" value="1"/>
</dbReference>
<evidence type="ECO:0000256" key="7">
    <source>
        <dbReference type="ARBA" id="ARBA00023008"/>
    </source>
</evidence>
<sequence>MAGQQIIALTTLYCLAVARGFLEVIPTEPFNYSTEVDTNGDYLLFWKFNDTHITFEVHVKTYGYVGFGFSDNGNMYPADVVVGWVKDGVTHFKDYHTTAHAPPVIDSHQDWFLLHGEENDFGTVLKFVRKLETCDKTEDKTIEDGTIRVIYSYHTSDPTTDDSLIYHGPERRGTKSLSLLSVSSVTSVASSSQHHDVRLYDFLNENYIIPSTTTTYNCRGFRMPNIGGKHHMIKVEPIITPGNEKHVHHILVYRCRGIDPKFDKVRYMCYDEKPEGLNPCEDVIIAWAIGGNTFYYPEHVGFSVGAPDDPDFYIMQTHYDNPIQKSGMIDNSGIRITLTKNYRRYEAEMMQFGHGVEWRHIIPPFEKAYLSQSYCASQCIDHTLGNMEEIKVFAIMQHSHLLGRAIKTRHFRNGSELSPVATDPHYDFDFQETRLLREEIAVRRGDSFIVECTYDSSGRSAATLGGISTRDEMCLSFLLYYPKVALKQCLSSPTYDSISNNQNRLWPMLSTYNWTTQHNRDLFKQKLKESSIVHFCQGDTMVPKTLIYTFHEKPPMHVYVPPKASSCPQG</sequence>
<feature type="domain" description="DOMON" evidence="13">
    <location>
        <begin position="40"/>
        <end position="154"/>
    </location>
</feature>
<keyword evidence="5 12" id="KW-0732">Signal</keyword>
<keyword evidence="7" id="KW-0186">Copper</keyword>
<dbReference type="FunFam" id="2.60.120.230:FF:000001">
    <property type="entry name" value="Monooxygenase, DBH-like 1"/>
    <property type="match status" value="1"/>
</dbReference>
<keyword evidence="11" id="KW-0325">Glycoprotein</keyword>
<dbReference type="Gene3D" id="2.60.40.1210">
    <property type="entry name" value="Cellobiose dehydrogenase, cytochrome domain"/>
    <property type="match status" value="1"/>
</dbReference>
<comment type="caution">
    <text evidence="14">The sequence shown here is derived from an EMBL/GenBank/DDBJ whole genome shotgun (WGS) entry which is preliminary data.</text>
</comment>
<reference evidence="14" key="2">
    <citation type="journal article" date="2021" name="Genome Biol. Evol.">
        <title>Developing a high-quality reference genome for a parasitic bivalve with doubly uniparental inheritance (Bivalvia: Unionida).</title>
        <authorList>
            <person name="Smith C.H."/>
        </authorList>
    </citation>
    <scope>NUCLEOTIDE SEQUENCE</scope>
    <source>
        <strain evidence="14">CHS0354</strain>
        <tissue evidence="14">Mantle</tissue>
    </source>
</reference>
<dbReference type="GO" id="GO:0030667">
    <property type="term" value="C:secretory granule membrane"/>
    <property type="evidence" value="ECO:0007669"/>
    <property type="project" value="TreeGrafter"/>
</dbReference>
<dbReference type="AlphaFoldDB" id="A0AAE0S6V1"/>
<dbReference type="InterPro" id="IPR024548">
    <property type="entry name" value="Cu2_monoox_C"/>
</dbReference>
<dbReference type="InterPro" id="IPR005018">
    <property type="entry name" value="DOMON_domain"/>
</dbReference>